<name>A0A409YT85_9AGAR</name>
<dbReference type="Gene3D" id="3.90.25.10">
    <property type="entry name" value="UDP-galactose 4-epimerase, domain 1"/>
    <property type="match status" value="2"/>
</dbReference>
<dbReference type="STRING" id="181874.A0A409YT85"/>
<evidence type="ECO:0000313" key="2">
    <source>
        <dbReference type="Proteomes" id="UP000284842"/>
    </source>
</evidence>
<dbReference type="EMBL" id="NHTK01000691">
    <property type="protein sequence ID" value="PPR06221.1"/>
    <property type="molecule type" value="Genomic_DNA"/>
</dbReference>
<gene>
    <name evidence="1" type="ORF">CVT24_000612</name>
</gene>
<dbReference type="Proteomes" id="UP000284842">
    <property type="component" value="Unassembled WGS sequence"/>
</dbReference>
<dbReference type="InParanoid" id="A0A409YT85"/>
<organism evidence="1 2">
    <name type="scientific">Panaeolus cyanescens</name>
    <dbReference type="NCBI Taxonomy" id="181874"/>
    <lineage>
        <taxon>Eukaryota</taxon>
        <taxon>Fungi</taxon>
        <taxon>Dikarya</taxon>
        <taxon>Basidiomycota</taxon>
        <taxon>Agaricomycotina</taxon>
        <taxon>Agaricomycetes</taxon>
        <taxon>Agaricomycetidae</taxon>
        <taxon>Agaricales</taxon>
        <taxon>Agaricineae</taxon>
        <taxon>Galeropsidaceae</taxon>
        <taxon>Panaeolus</taxon>
    </lineage>
</organism>
<dbReference type="SUPFAM" id="SSF51735">
    <property type="entry name" value="NAD(P)-binding Rossmann-fold domains"/>
    <property type="match status" value="2"/>
</dbReference>
<dbReference type="PANTHER" id="PTHR43162:SF1">
    <property type="entry name" value="PRESTALK A DIFFERENTIATION PROTEIN A"/>
    <property type="match status" value="1"/>
</dbReference>
<evidence type="ECO:0000313" key="1">
    <source>
        <dbReference type="EMBL" id="PPR06221.1"/>
    </source>
</evidence>
<reference evidence="1 2" key="1">
    <citation type="journal article" date="2018" name="Evol. Lett.">
        <title>Horizontal gene cluster transfer increased hallucinogenic mushroom diversity.</title>
        <authorList>
            <person name="Reynolds H.T."/>
            <person name="Vijayakumar V."/>
            <person name="Gluck-Thaler E."/>
            <person name="Korotkin H.B."/>
            <person name="Matheny P.B."/>
            <person name="Slot J.C."/>
        </authorList>
    </citation>
    <scope>NUCLEOTIDE SEQUENCE [LARGE SCALE GENOMIC DNA]</scope>
    <source>
        <strain evidence="1 2">2629</strain>
    </source>
</reference>
<proteinExistence type="predicted"/>
<dbReference type="InterPro" id="IPR036291">
    <property type="entry name" value="NAD(P)-bd_dom_sf"/>
</dbReference>
<dbReference type="OrthoDB" id="419598at2759"/>
<protein>
    <recommendedName>
        <fullName evidence="3">NAD(P)-binding domain-containing protein</fullName>
    </recommendedName>
</protein>
<dbReference type="Gene3D" id="3.40.50.720">
    <property type="entry name" value="NAD(P)-binding Rossmann-like Domain"/>
    <property type="match status" value="2"/>
</dbReference>
<dbReference type="PANTHER" id="PTHR43162">
    <property type="match status" value="1"/>
</dbReference>
<dbReference type="AlphaFoldDB" id="A0A409YT85"/>
<keyword evidence="2" id="KW-1185">Reference proteome</keyword>
<comment type="caution">
    <text evidence="1">The sequence shown here is derived from an EMBL/GenBank/DDBJ whole genome shotgun (WGS) entry which is preliminary data.</text>
</comment>
<dbReference type="InterPro" id="IPR051604">
    <property type="entry name" value="Ergot_Alk_Oxidoreductase"/>
</dbReference>
<evidence type="ECO:0008006" key="3">
    <source>
        <dbReference type="Google" id="ProtNLM"/>
    </source>
</evidence>
<accession>A0A409YT85</accession>
<sequence length="564" mass="62165">MTILIIGGTGNTGLPLAKLLHDAGISALLTSRSGVVPAPYKGVSLDWFNPATYNNPFNPEISPDGTPIDRIYIVGPMVLDPLPFVKPFIELAISKGVKRFVLISGSVTPKGAPFSGKVHQYLDETPGIDFIVLRATWFMENFEKHYLMMIKTENYITSGAGEGKVPFVSSVDIAQAAFDALLSDEPARRDIFVVGPELHTYDEVASLLSAAVGREITHKRLTPEEYKQLFSSFGMPDEYTVVFAAREKSASENCEVETFNAPDDKKYVGKLTELTYRTTMTILIVGGTGNTGLRLAKLLHDAGVSILLTSRSGVVPAPYKGVSLDWYNPTTYYNVFNPDATPDGTPIDRIYMVVPMVLDPMPFAKPFVDLAISKGVKKIVLLSGSGVSQGAPFTGKIHQYLDEKPGIDFVVLRPTWFIDNFGTLYLTTIKSRNHIFSGSEDGKIPFVSSKDIAQAAFDALTSNEPARRECFVVGPELLTYDEVASQLSATIGREITHKRLSPEEYKQVFTSFGMPDDYIVVFLEREKGASENSQVDVFNAPEEKKYVGKRTLKDYLQENAAIWQ</sequence>